<evidence type="ECO:0008006" key="3">
    <source>
        <dbReference type="Google" id="ProtNLM"/>
    </source>
</evidence>
<comment type="caution">
    <text evidence="1">The sequence shown here is derived from an EMBL/GenBank/DDBJ whole genome shotgun (WGS) entry which is preliminary data.</text>
</comment>
<dbReference type="Pfam" id="PF05635">
    <property type="entry name" value="23S_rRNA_IVP"/>
    <property type="match status" value="1"/>
</dbReference>
<gene>
    <name evidence="1" type="ORF">EZS26_002392</name>
</gene>
<dbReference type="EMBL" id="SNRX01000019">
    <property type="protein sequence ID" value="KAA6301405.1"/>
    <property type="molecule type" value="Genomic_DNA"/>
</dbReference>
<dbReference type="PANTHER" id="PTHR38471:SF2">
    <property type="entry name" value="FOUR HELIX BUNDLE PROTEIN"/>
    <property type="match status" value="1"/>
</dbReference>
<proteinExistence type="predicted"/>
<dbReference type="AlphaFoldDB" id="A0A5M8NZ34"/>
<evidence type="ECO:0000313" key="1">
    <source>
        <dbReference type="EMBL" id="KAA6301405.1"/>
    </source>
</evidence>
<dbReference type="InterPro" id="IPR036583">
    <property type="entry name" value="23S_rRNA_IVS_sf"/>
</dbReference>
<name>A0A5M8NZ34_9BACT</name>
<reference evidence="1 2" key="1">
    <citation type="submission" date="2019-03" db="EMBL/GenBank/DDBJ databases">
        <title>Single cell metagenomics reveals metabolic interactions within the superorganism composed of flagellate Streblomastix strix and complex community of Bacteroidetes bacteria on its surface.</title>
        <authorList>
            <person name="Treitli S.C."/>
            <person name="Kolisko M."/>
            <person name="Husnik F."/>
            <person name="Keeling P."/>
            <person name="Hampl V."/>
        </authorList>
    </citation>
    <scope>NUCLEOTIDE SEQUENCE [LARGE SCALE GENOMIC DNA]</scope>
    <source>
        <strain evidence="1">St1</strain>
    </source>
</reference>
<dbReference type="Gene3D" id="1.20.1440.60">
    <property type="entry name" value="23S rRNA-intervening sequence"/>
    <property type="match status" value="1"/>
</dbReference>
<dbReference type="SUPFAM" id="SSF158446">
    <property type="entry name" value="IVS-encoded protein-like"/>
    <property type="match status" value="1"/>
</dbReference>
<dbReference type="Proteomes" id="UP000324575">
    <property type="component" value="Unassembled WGS sequence"/>
</dbReference>
<dbReference type="InterPro" id="IPR012657">
    <property type="entry name" value="23S_rRNA-intervening_sequence"/>
</dbReference>
<accession>A0A5M8NZ34</accession>
<sequence length="118" mass="13585">MKENVIKGKSFEFAVRIINLYKYLNTNKKELILSKQILRSGTSIGANVEEAIAGQSKKDFVAKLSISLKEAKETHYWLRLLSRCEYIDEQMFNSIINDCDEIIVILTRILQTSRKNGN</sequence>
<evidence type="ECO:0000313" key="2">
    <source>
        <dbReference type="Proteomes" id="UP000324575"/>
    </source>
</evidence>
<organism evidence="1 2">
    <name type="scientific">Candidatus Ordinivivax streblomastigis</name>
    <dbReference type="NCBI Taxonomy" id="2540710"/>
    <lineage>
        <taxon>Bacteria</taxon>
        <taxon>Pseudomonadati</taxon>
        <taxon>Bacteroidota</taxon>
        <taxon>Bacteroidia</taxon>
        <taxon>Bacteroidales</taxon>
        <taxon>Candidatus Ordinivivax</taxon>
    </lineage>
</organism>
<dbReference type="PANTHER" id="PTHR38471">
    <property type="entry name" value="FOUR HELIX BUNDLE PROTEIN"/>
    <property type="match status" value="1"/>
</dbReference>
<dbReference type="PIRSF" id="PIRSF035652">
    <property type="entry name" value="CHP02436"/>
    <property type="match status" value="1"/>
</dbReference>
<protein>
    <recommendedName>
        <fullName evidence="3">Four helix bundle protein</fullName>
    </recommendedName>
</protein>
<dbReference type="NCBIfam" id="TIGR02436">
    <property type="entry name" value="four helix bundle protein"/>
    <property type="match status" value="1"/>
</dbReference>